<dbReference type="KEGG" id="cpsk:Q0N40_01310"/>
<sequence>MSFSSPRGSSSQGPSSPGPYSGGPYSGGVSSPSGSSRRRGVGWGLVTLVVGVIAYSVVMRVMVRTDNLNLFPTLLLIGAVTVPLAVLFVAYAADQRVHGHEGLVALTAVFGGIVGTTTAGSLEFDVLHRMPWLGMLAVAVIEETAKLIVPGVIYLWGRRRTAGMGVVLGVASGAGFAVLETMGYGLNALIATHGNVDAVSATLLLRGLLSPAGHVAWTGFTVWALWRCADTPKPSNGRRVFVWAWVTAVILHAVWDGTSVWILHVGVVFISVLGLLSLIVWSRSTSHQKPASPWEVV</sequence>
<keyword evidence="4" id="KW-1185">Reference proteome</keyword>
<dbReference type="GO" id="GO:0008237">
    <property type="term" value="F:metallopeptidase activity"/>
    <property type="evidence" value="ECO:0007669"/>
    <property type="project" value="UniProtKB-KW"/>
</dbReference>
<keyword evidence="2" id="KW-0812">Transmembrane</keyword>
<evidence type="ECO:0000313" key="4">
    <source>
        <dbReference type="Proteomes" id="UP001174314"/>
    </source>
</evidence>
<dbReference type="Pfam" id="PF13367">
    <property type="entry name" value="PrsW-protease"/>
    <property type="match status" value="1"/>
</dbReference>
<dbReference type="PANTHER" id="PTHR36844:SF1">
    <property type="entry name" value="PROTEASE PRSW"/>
    <property type="match status" value="1"/>
</dbReference>
<keyword evidence="2" id="KW-0472">Membrane</keyword>
<reference evidence="3 4" key="1">
    <citation type="submission" date="2023-10" db="EMBL/GenBank/DDBJ databases">
        <title>complete genome sequence of Corynebacterium pseudokroppenstedtii P15-C1.</title>
        <authorList>
            <person name="Bruggemann H."/>
            <person name="Poehlein A."/>
        </authorList>
    </citation>
    <scope>NUCLEOTIDE SEQUENCE [LARGE SCALE GENOMIC DNA]</scope>
    <source>
        <strain evidence="3 4">P15_C1</strain>
    </source>
</reference>
<feature type="transmembrane region" description="Helical" evidence="2">
    <location>
        <begin position="163"/>
        <end position="184"/>
    </location>
</feature>
<dbReference type="Proteomes" id="UP001174314">
    <property type="component" value="Chromosome"/>
</dbReference>
<accession>A0AAU0Q158</accession>
<evidence type="ECO:0000256" key="1">
    <source>
        <dbReference type="SAM" id="MobiDB-lite"/>
    </source>
</evidence>
<gene>
    <name evidence="3" type="ORF">Q0N40_01310</name>
</gene>
<feature type="transmembrane region" description="Helical" evidence="2">
    <location>
        <begin position="204"/>
        <end position="226"/>
    </location>
</feature>
<keyword evidence="3" id="KW-0378">Hydrolase</keyword>
<keyword evidence="3" id="KW-0482">Metalloprotease</keyword>
<protein>
    <submittedName>
        <fullName evidence="3">PrsW family intramembrane metalloprotease</fullName>
    </submittedName>
</protein>
<feature type="transmembrane region" description="Helical" evidence="2">
    <location>
        <begin position="103"/>
        <end position="120"/>
    </location>
</feature>
<keyword evidence="2" id="KW-1133">Transmembrane helix</keyword>
<evidence type="ECO:0000313" key="3">
    <source>
        <dbReference type="EMBL" id="WPF25223.1"/>
    </source>
</evidence>
<evidence type="ECO:0000256" key="2">
    <source>
        <dbReference type="SAM" id="Phobius"/>
    </source>
</evidence>
<name>A0AAU0Q158_9CORY</name>
<dbReference type="EMBL" id="CP137757">
    <property type="protein sequence ID" value="WPF25223.1"/>
    <property type="molecule type" value="Genomic_DNA"/>
</dbReference>
<keyword evidence="3" id="KW-0645">Protease</keyword>
<dbReference type="RefSeq" id="WP_204087942.1">
    <property type="nucleotide sequence ID" value="NZ_CP137757.1"/>
</dbReference>
<dbReference type="InterPro" id="IPR026898">
    <property type="entry name" value="PrsW"/>
</dbReference>
<dbReference type="AlphaFoldDB" id="A0AAU0Q158"/>
<dbReference type="PANTHER" id="PTHR36844">
    <property type="entry name" value="PROTEASE PRSW"/>
    <property type="match status" value="1"/>
</dbReference>
<organism evidence="3 4">
    <name type="scientific">Corynebacterium pseudokroppenstedtii</name>
    <dbReference type="NCBI Taxonomy" id="2804917"/>
    <lineage>
        <taxon>Bacteria</taxon>
        <taxon>Bacillati</taxon>
        <taxon>Actinomycetota</taxon>
        <taxon>Actinomycetes</taxon>
        <taxon>Mycobacteriales</taxon>
        <taxon>Corynebacteriaceae</taxon>
        <taxon>Corynebacterium</taxon>
    </lineage>
</organism>
<feature type="compositionally biased region" description="Low complexity" evidence="1">
    <location>
        <begin position="1"/>
        <end position="19"/>
    </location>
</feature>
<feature type="transmembrane region" description="Helical" evidence="2">
    <location>
        <begin position="261"/>
        <end position="281"/>
    </location>
</feature>
<feature type="transmembrane region" description="Helical" evidence="2">
    <location>
        <begin position="132"/>
        <end position="156"/>
    </location>
</feature>
<feature type="transmembrane region" description="Helical" evidence="2">
    <location>
        <begin position="40"/>
        <end position="58"/>
    </location>
</feature>
<feature type="transmembrane region" description="Helical" evidence="2">
    <location>
        <begin position="70"/>
        <end position="91"/>
    </location>
</feature>
<feature type="region of interest" description="Disordered" evidence="1">
    <location>
        <begin position="1"/>
        <end position="33"/>
    </location>
</feature>
<proteinExistence type="predicted"/>
<feature type="transmembrane region" description="Helical" evidence="2">
    <location>
        <begin position="238"/>
        <end position="255"/>
    </location>
</feature>